<accession>A0A443HZ58</accession>
<evidence type="ECO:0000313" key="3">
    <source>
        <dbReference type="Proteomes" id="UP000283841"/>
    </source>
</evidence>
<protein>
    <submittedName>
        <fullName evidence="2">Xylose isomerase-like protein</fullName>
    </submittedName>
</protein>
<dbReference type="GeneID" id="39595498"/>
<dbReference type="VEuPathDB" id="FungiDB:C8Q69DRAFT_213984"/>
<name>A0A443HZ58_BYSSP</name>
<dbReference type="Proteomes" id="UP000283841">
    <property type="component" value="Unassembled WGS sequence"/>
</dbReference>
<dbReference type="EMBL" id="RCNU01000003">
    <property type="protein sequence ID" value="RWQ97044.1"/>
    <property type="molecule type" value="Genomic_DNA"/>
</dbReference>
<dbReference type="PANTHER" id="PTHR12110:SF57">
    <property type="entry name" value="DIOXYGENASE, PUTATIVE-RELATED"/>
    <property type="match status" value="1"/>
</dbReference>
<feature type="domain" description="Xylose isomerase-like TIM barrel" evidence="1">
    <location>
        <begin position="25"/>
        <end position="314"/>
    </location>
</feature>
<dbReference type="Pfam" id="PF01261">
    <property type="entry name" value="AP_endonuc_2"/>
    <property type="match status" value="1"/>
</dbReference>
<dbReference type="STRING" id="264951.A0A443HZ58"/>
<dbReference type="InterPro" id="IPR013022">
    <property type="entry name" value="Xyl_isomerase-like_TIM-brl"/>
</dbReference>
<dbReference type="InterPro" id="IPR050312">
    <property type="entry name" value="IolE/XylAMocC-like"/>
</dbReference>
<reference evidence="2 3" key="1">
    <citation type="journal article" date="2018" name="Front. Microbiol.">
        <title>Genomic and genetic insights into a cosmopolitan fungus, Paecilomyces variotii (Eurotiales).</title>
        <authorList>
            <person name="Urquhart A.S."/>
            <person name="Mondo S.J."/>
            <person name="Makela M.R."/>
            <person name="Hane J.K."/>
            <person name="Wiebenga A."/>
            <person name="He G."/>
            <person name="Mihaltcheva S."/>
            <person name="Pangilinan J."/>
            <person name="Lipzen A."/>
            <person name="Barry K."/>
            <person name="de Vries R.P."/>
            <person name="Grigoriev I.V."/>
            <person name="Idnurm A."/>
        </authorList>
    </citation>
    <scope>NUCLEOTIDE SEQUENCE [LARGE SCALE GENOMIC DNA]</scope>
    <source>
        <strain evidence="2 3">CBS 101075</strain>
    </source>
</reference>
<dbReference type="Gene3D" id="3.20.20.150">
    <property type="entry name" value="Divalent-metal-dependent TIM barrel enzymes"/>
    <property type="match status" value="1"/>
</dbReference>
<dbReference type="GO" id="GO:0016853">
    <property type="term" value="F:isomerase activity"/>
    <property type="evidence" value="ECO:0007669"/>
    <property type="project" value="UniProtKB-KW"/>
</dbReference>
<sequence>MECIPAISSMSLGRAAVHELPEKLSQAARAGFKGVEIFYEDLEYVASAHGAITLGSLYEAAQETRRLCDANNLKIISLQPFMFYEGLTNREEHKEKIETLKIWLQLAKLLGTDLILIPSNFATENVSGDMNLIVQDMTEVAELGLRENPPIRFVYEGLAWGTYIDTWERAWEVVQRVDRPNFGACLDTFNIVGRVWADPASPTGKTPNADEDLRISLERLRRTMDIKKVFLMQLVDGERMRSPLLEGHPFYVKGQPSRMSWSRNARLFPYEQDRGGYLPVIHVARVILKDLGYRGWVSMELFSRTMWDPQATVPSEHAQRGINAWNKLQTELGLAKRGML</sequence>
<dbReference type="PANTHER" id="PTHR12110">
    <property type="entry name" value="HYDROXYPYRUVATE ISOMERASE"/>
    <property type="match status" value="1"/>
</dbReference>
<dbReference type="SUPFAM" id="SSF51658">
    <property type="entry name" value="Xylose isomerase-like"/>
    <property type="match status" value="1"/>
</dbReference>
<keyword evidence="3" id="KW-1185">Reference proteome</keyword>
<proteinExistence type="predicted"/>
<gene>
    <name evidence="2" type="ORF">C8Q69DRAFT_213984</name>
</gene>
<evidence type="ECO:0000259" key="1">
    <source>
        <dbReference type="Pfam" id="PF01261"/>
    </source>
</evidence>
<dbReference type="AlphaFoldDB" id="A0A443HZ58"/>
<evidence type="ECO:0000313" key="2">
    <source>
        <dbReference type="EMBL" id="RWQ97044.1"/>
    </source>
</evidence>
<comment type="caution">
    <text evidence="2">The sequence shown here is derived from an EMBL/GenBank/DDBJ whole genome shotgun (WGS) entry which is preliminary data.</text>
</comment>
<keyword evidence="2" id="KW-0413">Isomerase</keyword>
<organism evidence="2 3">
    <name type="scientific">Byssochlamys spectabilis</name>
    <name type="common">Paecilomyces variotii</name>
    <dbReference type="NCBI Taxonomy" id="264951"/>
    <lineage>
        <taxon>Eukaryota</taxon>
        <taxon>Fungi</taxon>
        <taxon>Dikarya</taxon>
        <taxon>Ascomycota</taxon>
        <taxon>Pezizomycotina</taxon>
        <taxon>Eurotiomycetes</taxon>
        <taxon>Eurotiomycetidae</taxon>
        <taxon>Eurotiales</taxon>
        <taxon>Thermoascaceae</taxon>
        <taxon>Paecilomyces</taxon>
    </lineage>
</organism>
<dbReference type="RefSeq" id="XP_028486689.1">
    <property type="nucleotide sequence ID" value="XM_028626221.1"/>
</dbReference>
<dbReference type="InterPro" id="IPR036237">
    <property type="entry name" value="Xyl_isomerase-like_sf"/>
</dbReference>